<organism evidence="2 3">
    <name type="scientific">Thermostaphylospora chromogena</name>
    <dbReference type="NCBI Taxonomy" id="35622"/>
    <lineage>
        <taxon>Bacteria</taxon>
        <taxon>Bacillati</taxon>
        <taxon>Actinomycetota</taxon>
        <taxon>Actinomycetes</taxon>
        <taxon>Streptosporangiales</taxon>
        <taxon>Thermomonosporaceae</taxon>
        <taxon>Thermostaphylospora</taxon>
    </lineage>
</organism>
<dbReference type="OrthoDB" id="4304335at2"/>
<dbReference type="SUPFAM" id="SSF54909">
    <property type="entry name" value="Dimeric alpha+beta barrel"/>
    <property type="match status" value="1"/>
</dbReference>
<dbReference type="InterPro" id="IPR011008">
    <property type="entry name" value="Dimeric_a/b-barrel"/>
</dbReference>
<accession>A0A1H1I0R1</accession>
<keyword evidence="2" id="KW-0560">Oxidoreductase</keyword>
<gene>
    <name evidence="2" type="ORF">SAMN04489764_5047</name>
</gene>
<dbReference type="InterPro" id="IPR007138">
    <property type="entry name" value="ABM_dom"/>
</dbReference>
<protein>
    <submittedName>
        <fullName evidence="2">Heme-degrading monooxygenase HmoA</fullName>
    </submittedName>
</protein>
<dbReference type="Proteomes" id="UP000217103">
    <property type="component" value="Unassembled WGS sequence"/>
</dbReference>
<keyword evidence="3" id="KW-1185">Reference proteome</keyword>
<sequence length="103" mass="12088">MKARILFLIKVPQDRQDDFLTAYEKIRYQVASGVPGHLRDQVCQASTDREQWLITSEWRSLDDFLAWEATEEHRELVRPMRECITEARSLRFHVHAETAAGDT</sequence>
<proteinExistence type="predicted"/>
<evidence type="ECO:0000313" key="2">
    <source>
        <dbReference type="EMBL" id="SDR31295.1"/>
    </source>
</evidence>
<dbReference type="STRING" id="35622.SAMN04489764_5047"/>
<keyword evidence="2" id="KW-0503">Monooxygenase</keyword>
<dbReference type="PROSITE" id="PS51725">
    <property type="entry name" value="ABM"/>
    <property type="match status" value="1"/>
</dbReference>
<feature type="domain" description="ABM" evidence="1">
    <location>
        <begin position="3"/>
        <end position="92"/>
    </location>
</feature>
<evidence type="ECO:0000259" key="1">
    <source>
        <dbReference type="PROSITE" id="PS51725"/>
    </source>
</evidence>
<dbReference type="Pfam" id="PF03992">
    <property type="entry name" value="ABM"/>
    <property type="match status" value="1"/>
</dbReference>
<dbReference type="AlphaFoldDB" id="A0A1H1I0R1"/>
<evidence type="ECO:0000313" key="3">
    <source>
        <dbReference type="Proteomes" id="UP000217103"/>
    </source>
</evidence>
<name>A0A1H1I0R1_9ACTN</name>
<dbReference type="RefSeq" id="WP_093262525.1">
    <property type="nucleotide sequence ID" value="NZ_FNKK01000002.1"/>
</dbReference>
<dbReference type="EMBL" id="FNKK01000002">
    <property type="protein sequence ID" value="SDR31295.1"/>
    <property type="molecule type" value="Genomic_DNA"/>
</dbReference>
<dbReference type="GO" id="GO:0004497">
    <property type="term" value="F:monooxygenase activity"/>
    <property type="evidence" value="ECO:0007669"/>
    <property type="project" value="UniProtKB-KW"/>
</dbReference>
<reference evidence="2 3" key="1">
    <citation type="submission" date="2016-10" db="EMBL/GenBank/DDBJ databases">
        <authorList>
            <person name="de Groot N.N."/>
        </authorList>
    </citation>
    <scope>NUCLEOTIDE SEQUENCE [LARGE SCALE GENOMIC DNA]</scope>
    <source>
        <strain evidence="2 3">DSM 43794</strain>
    </source>
</reference>
<dbReference type="Gene3D" id="3.30.70.100">
    <property type="match status" value="1"/>
</dbReference>